<feature type="compositionally biased region" description="Polar residues" evidence="1">
    <location>
        <begin position="52"/>
        <end position="67"/>
    </location>
</feature>
<proteinExistence type="predicted"/>
<sequence length="67" mass="7530">MPERHGPWQALGQRVRRWSADETWERLLAHVQVHDDAIGAVDLTTDQLERPSATSSTADLPQSNDLP</sequence>
<evidence type="ECO:0000313" key="3">
    <source>
        <dbReference type="Proteomes" id="UP000546324"/>
    </source>
</evidence>
<keyword evidence="3" id="KW-1185">Reference proteome</keyword>
<accession>A0A7X0FXJ6</accession>
<name>A0A7X0FXJ6_9ACTN</name>
<reference evidence="2 3" key="1">
    <citation type="submission" date="2020-08" db="EMBL/GenBank/DDBJ databases">
        <title>Sequencing the genomes of 1000 actinobacteria strains.</title>
        <authorList>
            <person name="Klenk H.-P."/>
        </authorList>
    </citation>
    <scope>NUCLEOTIDE SEQUENCE [LARGE SCALE GENOMIC DNA]</scope>
    <source>
        <strain evidence="2 3">DSM 43675</strain>
    </source>
</reference>
<gene>
    <name evidence="2" type="ORF">BKA00_002485</name>
</gene>
<feature type="region of interest" description="Disordered" evidence="1">
    <location>
        <begin position="44"/>
        <end position="67"/>
    </location>
</feature>
<dbReference type="Proteomes" id="UP000546324">
    <property type="component" value="Unassembled WGS sequence"/>
</dbReference>
<dbReference type="EMBL" id="JACHMQ010000001">
    <property type="protein sequence ID" value="MBB6395571.1"/>
    <property type="molecule type" value="Genomic_DNA"/>
</dbReference>
<evidence type="ECO:0008006" key="4">
    <source>
        <dbReference type="Google" id="ProtNLM"/>
    </source>
</evidence>
<evidence type="ECO:0000256" key="1">
    <source>
        <dbReference type="SAM" id="MobiDB-lite"/>
    </source>
</evidence>
<dbReference type="AlphaFoldDB" id="A0A7X0FXJ6"/>
<protein>
    <recommendedName>
        <fullName evidence="4">Transposase</fullName>
    </recommendedName>
</protein>
<comment type="caution">
    <text evidence="2">The sequence shown here is derived from an EMBL/GenBank/DDBJ whole genome shotgun (WGS) entry which is preliminary data.</text>
</comment>
<organism evidence="2 3">
    <name type="scientific">Actinomadura coerulea</name>
    <dbReference type="NCBI Taxonomy" id="46159"/>
    <lineage>
        <taxon>Bacteria</taxon>
        <taxon>Bacillati</taxon>
        <taxon>Actinomycetota</taxon>
        <taxon>Actinomycetes</taxon>
        <taxon>Streptosporangiales</taxon>
        <taxon>Thermomonosporaceae</taxon>
        <taxon>Actinomadura</taxon>
    </lineage>
</organism>
<evidence type="ECO:0000313" key="2">
    <source>
        <dbReference type="EMBL" id="MBB6395571.1"/>
    </source>
</evidence>